<feature type="region of interest" description="Disordered" evidence="1">
    <location>
        <begin position="1"/>
        <end position="37"/>
    </location>
</feature>
<name>A5B0F3_VITVI</name>
<dbReference type="AlphaFoldDB" id="A5B0F3"/>
<accession>A5B0F3</accession>
<feature type="compositionally biased region" description="Basic residues" evidence="1">
    <location>
        <begin position="20"/>
        <end position="29"/>
    </location>
</feature>
<reference evidence="2" key="1">
    <citation type="journal article" date="2007" name="PLoS ONE">
        <title>The first genome sequence of an elite grapevine cultivar (Pinot noir Vitis vinifera L.): coping with a highly heterozygous genome.</title>
        <authorList>
            <person name="Velasco R."/>
            <person name="Zharkikh A."/>
            <person name="Troggio M."/>
            <person name="Cartwright D.A."/>
            <person name="Cestaro A."/>
            <person name="Pruss D."/>
            <person name="Pindo M."/>
            <person name="FitzGerald L.M."/>
            <person name="Vezzulli S."/>
            <person name="Reid J."/>
            <person name="Malacarne G."/>
            <person name="Iliev D."/>
            <person name="Coppola G."/>
            <person name="Wardell B."/>
            <person name="Micheletti D."/>
            <person name="Macalma T."/>
            <person name="Facci M."/>
            <person name="Mitchell J.T."/>
            <person name="Perazzolli M."/>
            <person name="Eldredge G."/>
            <person name="Gatto P."/>
            <person name="Oyzerski R."/>
            <person name="Moretto M."/>
            <person name="Gutin N."/>
            <person name="Stefanini M."/>
            <person name="Chen Y."/>
            <person name="Segala C."/>
            <person name="Davenport C."/>
            <person name="Dematte L."/>
            <person name="Mraz A."/>
            <person name="Battilana J."/>
            <person name="Stormo K."/>
            <person name="Costa F."/>
            <person name="Tao Q."/>
            <person name="Si-Ammour A."/>
            <person name="Harkins T."/>
            <person name="Lackey A."/>
            <person name="Perbost C."/>
            <person name="Taillon B."/>
            <person name="Stella A."/>
            <person name="Solovyev V."/>
            <person name="Fawcett J.A."/>
            <person name="Sterck L."/>
            <person name="Vandepoele K."/>
            <person name="Grando S.M."/>
            <person name="Toppo S."/>
            <person name="Moser C."/>
            <person name="Lanchbury J."/>
            <person name="Bogden R."/>
            <person name="Skolnick M."/>
            <person name="Sgaramella V."/>
            <person name="Bhatnagar S.K."/>
            <person name="Fontana P."/>
            <person name="Gutin A."/>
            <person name="Van de Peer Y."/>
            <person name="Salamini F."/>
            <person name="Viola R."/>
        </authorList>
    </citation>
    <scope>NUCLEOTIDE SEQUENCE</scope>
</reference>
<gene>
    <name evidence="2" type="ORF">VITISV_001606</name>
</gene>
<dbReference type="EMBL" id="AM442356">
    <property type="protein sequence ID" value="CAN73999.1"/>
    <property type="molecule type" value="Genomic_DNA"/>
</dbReference>
<sequence length="173" mass="20065">MVITRKLDRAEREFRTPQSKVRKFSHRTKPPPGTRVPFRTPQAKFGTVRIKVRKFRTPLFKVRNSFQGAKISIQGAKIFAPCETLSCHTSAISHTPSQFLHRAKLGAKLDSRCEILSPRCEFSKSQFRTPLFKVRKISHRAKPPPGTRVPFRTPQANFRIVRNKVRKFRTVRN</sequence>
<proteinExistence type="predicted"/>
<feature type="compositionally biased region" description="Basic and acidic residues" evidence="1">
    <location>
        <begin position="1"/>
        <end position="15"/>
    </location>
</feature>
<organism evidence="2">
    <name type="scientific">Vitis vinifera</name>
    <name type="common">Grape</name>
    <dbReference type="NCBI Taxonomy" id="29760"/>
    <lineage>
        <taxon>Eukaryota</taxon>
        <taxon>Viridiplantae</taxon>
        <taxon>Streptophyta</taxon>
        <taxon>Embryophyta</taxon>
        <taxon>Tracheophyta</taxon>
        <taxon>Spermatophyta</taxon>
        <taxon>Magnoliopsida</taxon>
        <taxon>eudicotyledons</taxon>
        <taxon>Gunneridae</taxon>
        <taxon>Pentapetalae</taxon>
        <taxon>rosids</taxon>
        <taxon>Vitales</taxon>
        <taxon>Vitaceae</taxon>
        <taxon>Viteae</taxon>
        <taxon>Vitis</taxon>
    </lineage>
</organism>
<evidence type="ECO:0000313" key="2">
    <source>
        <dbReference type="EMBL" id="CAN73999.1"/>
    </source>
</evidence>
<protein>
    <submittedName>
        <fullName evidence="2">Uncharacterized protein</fullName>
    </submittedName>
</protein>
<evidence type="ECO:0000256" key="1">
    <source>
        <dbReference type="SAM" id="MobiDB-lite"/>
    </source>
</evidence>